<dbReference type="Proteomes" id="UP001177003">
    <property type="component" value="Chromosome 1"/>
</dbReference>
<name>A0AA35VAA8_LACSI</name>
<proteinExistence type="predicted"/>
<reference evidence="1" key="1">
    <citation type="submission" date="2023-04" db="EMBL/GenBank/DDBJ databases">
        <authorList>
            <person name="Vijverberg K."/>
            <person name="Xiong W."/>
            <person name="Schranz E."/>
        </authorList>
    </citation>
    <scope>NUCLEOTIDE SEQUENCE</scope>
</reference>
<protein>
    <submittedName>
        <fullName evidence="1">Uncharacterized protein</fullName>
    </submittedName>
</protein>
<organism evidence="1 2">
    <name type="scientific">Lactuca saligna</name>
    <name type="common">Willowleaf lettuce</name>
    <dbReference type="NCBI Taxonomy" id="75948"/>
    <lineage>
        <taxon>Eukaryota</taxon>
        <taxon>Viridiplantae</taxon>
        <taxon>Streptophyta</taxon>
        <taxon>Embryophyta</taxon>
        <taxon>Tracheophyta</taxon>
        <taxon>Spermatophyta</taxon>
        <taxon>Magnoliopsida</taxon>
        <taxon>eudicotyledons</taxon>
        <taxon>Gunneridae</taxon>
        <taxon>Pentapetalae</taxon>
        <taxon>asterids</taxon>
        <taxon>campanulids</taxon>
        <taxon>Asterales</taxon>
        <taxon>Asteraceae</taxon>
        <taxon>Cichorioideae</taxon>
        <taxon>Cichorieae</taxon>
        <taxon>Lactucinae</taxon>
        <taxon>Lactuca</taxon>
    </lineage>
</organism>
<dbReference type="EMBL" id="OX465077">
    <property type="protein sequence ID" value="CAI9269841.1"/>
    <property type="molecule type" value="Genomic_DNA"/>
</dbReference>
<accession>A0AA35VAA8</accession>
<sequence length="164" mass="18539">MAASSETTSVVEQTTSTFMLKIKHNQNLDLDLESSKYAESLNPLIEGLRYSPLSQALTMDESVWLIHLSKAFSIALVKRIKCDHEIDENLRVAKEAEAREKEARDAQVTLKTQKALFPPWSIEHILNKDVDNMNVYCSEPVASFELEKNFGVSARLSYNSEGLF</sequence>
<gene>
    <name evidence="1" type="ORF">LSALG_LOCUS10193</name>
</gene>
<dbReference type="AlphaFoldDB" id="A0AA35VAA8"/>
<evidence type="ECO:0000313" key="1">
    <source>
        <dbReference type="EMBL" id="CAI9269841.1"/>
    </source>
</evidence>
<evidence type="ECO:0000313" key="2">
    <source>
        <dbReference type="Proteomes" id="UP001177003"/>
    </source>
</evidence>
<keyword evidence="2" id="KW-1185">Reference proteome</keyword>